<dbReference type="OrthoDB" id="43379at2157"/>
<reference evidence="1 2" key="1">
    <citation type="submission" date="2019-10" db="EMBL/GenBank/DDBJ databases">
        <title>Genome Sequences from Six Type Strain Members of the Archaeal Family Sulfolobaceae: Acidianus ambivalens, Acidianus infernus, Metallosphaera prunae, Stygiolobus azoricus, Sulfolobus metallicus, and Sulfurisphaera ohwakuensis.</title>
        <authorList>
            <person name="Counts J.A."/>
            <person name="Kelly R.M."/>
        </authorList>
    </citation>
    <scope>NUCLEOTIDE SEQUENCE [LARGE SCALE GENOMIC DNA]</scope>
    <source>
        <strain evidence="1 2">FC6</strain>
    </source>
</reference>
<sequence length="113" mass="13439">MVKYENDCVSQILPYLPSDIELEQACEVFMYLLSKDEIKKRFKSLPLLFLLLLTHDRNINEALSKVKSENEKVEVVYQIICCKDRENKEFKIRSREDRIKLSINAIHSMEWLS</sequence>
<dbReference type="KEGG" id="sazo:D1868_01940"/>
<dbReference type="EMBL" id="CP045483">
    <property type="protein sequence ID" value="QGR18869.1"/>
    <property type="molecule type" value="Genomic_DNA"/>
</dbReference>
<name>A0A650CM26_9CREN</name>
<dbReference type="Proteomes" id="UP000423396">
    <property type="component" value="Chromosome"/>
</dbReference>
<dbReference type="GeneID" id="42797795"/>
<gene>
    <name evidence="1" type="ORF">D1868_01940</name>
</gene>
<keyword evidence="2" id="KW-1185">Reference proteome</keyword>
<accession>A0A650CM26</accession>
<protein>
    <submittedName>
        <fullName evidence="1">Uncharacterized protein</fullName>
    </submittedName>
</protein>
<dbReference type="AlphaFoldDB" id="A0A650CM26"/>
<evidence type="ECO:0000313" key="1">
    <source>
        <dbReference type="EMBL" id="QGR18869.1"/>
    </source>
</evidence>
<evidence type="ECO:0000313" key="2">
    <source>
        <dbReference type="Proteomes" id="UP000423396"/>
    </source>
</evidence>
<dbReference type="RefSeq" id="WP_156005098.1">
    <property type="nucleotide sequence ID" value="NZ_CP045483.1"/>
</dbReference>
<organism evidence="1 2">
    <name type="scientific">Stygiolobus azoricus</name>
    <dbReference type="NCBI Taxonomy" id="41675"/>
    <lineage>
        <taxon>Archaea</taxon>
        <taxon>Thermoproteota</taxon>
        <taxon>Thermoprotei</taxon>
        <taxon>Sulfolobales</taxon>
        <taxon>Sulfolobaceae</taxon>
        <taxon>Stygiolobus</taxon>
    </lineage>
</organism>
<proteinExistence type="predicted"/>